<dbReference type="RefSeq" id="XP_060428505.1">
    <property type="nucleotide sequence ID" value="XM_060575116.1"/>
</dbReference>
<feature type="region of interest" description="Disordered" evidence="1">
    <location>
        <begin position="68"/>
        <end position="104"/>
    </location>
</feature>
<dbReference type="EMBL" id="JAHMHR010000025">
    <property type="protein sequence ID" value="KAK1674502.1"/>
    <property type="molecule type" value="Genomic_DNA"/>
</dbReference>
<proteinExistence type="predicted"/>
<name>A0AAJ0AIF8_9PEZI</name>
<dbReference type="Gene3D" id="3.30.160.60">
    <property type="entry name" value="Classic Zinc Finger"/>
    <property type="match status" value="1"/>
</dbReference>
<organism evidence="2 3">
    <name type="scientific">Colletotrichum godetiae</name>
    <dbReference type="NCBI Taxonomy" id="1209918"/>
    <lineage>
        <taxon>Eukaryota</taxon>
        <taxon>Fungi</taxon>
        <taxon>Dikarya</taxon>
        <taxon>Ascomycota</taxon>
        <taxon>Pezizomycotina</taxon>
        <taxon>Sordariomycetes</taxon>
        <taxon>Hypocreomycetidae</taxon>
        <taxon>Glomerellales</taxon>
        <taxon>Glomerellaceae</taxon>
        <taxon>Colletotrichum</taxon>
        <taxon>Colletotrichum acutatum species complex</taxon>
    </lineage>
</organism>
<reference evidence="2" key="1">
    <citation type="submission" date="2021-06" db="EMBL/GenBank/DDBJ databases">
        <title>Comparative genomics, transcriptomics and evolutionary studies reveal genomic signatures of adaptation to plant cell wall in hemibiotrophic fungi.</title>
        <authorList>
            <consortium name="DOE Joint Genome Institute"/>
            <person name="Baroncelli R."/>
            <person name="Diaz J.F."/>
            <person name="Benocci T."/>
            <person name="Peng M."/>
            <person name="Battaglia E."/>
            <person name="Haridas S."/>
            <person name="Andreopoulos W."/>
            <person name="Labutti K."/>
            <person name="Pangilinan J."/>
            <person name="Floch G.L."/>
            <person name="Makela M.R."/>
            <person name="Henrissat B."/>
            <person name="Grigoriev I.V."/>
            <person name="Crouch J.A."/>
            <person name="De Vries R.P."/>
            <person name="Sukno S.A."/>
            <person name="Thon M.R."/>
        </authorList>
    </citation>
    <scope>NUCLEOTIDE SEQUENCE</scope>
    <source>
        <strain evidence="2">CBS 193.32</strain>
    </source>
</reference>
<feature type="compositionally biased region" description="Polar residues" evidence="1">
    <location>
        <begin position="73"/>
        <end position="92"/>
    </location>
</feature>
<evidence type="ECO:0000313" key="3">
    <source>
        <dbReference type="Proteomes" id="UP001224890"/>
    </source>
</evidence>
<gene>
    <name evidence="2" type="ORF">BDP55DRAFT_666674</name>
</gene>
<evidence type="ECO:0000256" key="1">
    <source>
        <dbReference type="SAM" id="MobiDB-lite"/>
    </source>
</evidence>
<evidence type="ECO:0000313" key="2">
    <source>
        <dbReference type="EMBL" id="KAK1674502.1"/>
    </source>
</evidence>
<dbReference type="AlphaFoldDB" id="A0AAJ0AIF8"/>
<dbReference type="Proteomes" id="UP001224890">
    <property type="component" value="Unassembled WGS sequence"/>
</dbReference>
<keyword evidence="3" id="KW-1185">Reference proteome</keyword>
<protein>
    <submittedName>
        <fullName evidence="2">Uncharacterized protein</fullName>
    </submittedName>
</protein>
<sequence>MPVPEGVVTPKLRCEKPGCELTNFTTRSNLKRHTRSKHGTSIPMSCGRTLQNHTSNIKRHQKSCEKSCAALESSPSDGQVGSESPTNATTGATEAPDFDFNHGFYSDDFGELEFLNEDFTFGEDQPEYRP</sequence>
<accession>A0AAJ0AIF8</accession>
<comment type="caution">
    <text evidence="2">The sequence shown here is derived from an EMBL/GenBank/DDBJ whole genome shotgun (WGS) entry which is preliminary data.</text>
</comment>
<dbReference type="GeneID" id="85459642"/>